<organism evidence="3 4">
    <name type="scientific">Saguinus oedipus</name>
    <name type="common">Cotton-top tamarin</name>
    <name type="synonym">Oedipomidas oedipus</name>
    <dbReference type="NCBI Taxonomy" id="9490"/>
    <lineage>
        <taxon>Eukaryota</taxon>
        <taxon>Metazoa</taxon>
        <taxon>Chordata</taxon>
        <taxon>Craniata</taxon>
        <taxon>Vertebrata</taxon>
        <taxon>Euteleostomi</taxon>
        <taxon>Mammalia</taxon>
        <taxon>Eutheria</taxon>
        <taxon>Euarchontoglires</taxon>
        <taxon>Primates</taxon>
        <taxon>Haplorrhini</taxon>
        <taxon>Platyrrhini</taxon>
        <taxon>Cebidae</taxon>
        <taxon>Callitrichinae</taxon>
        <taxon>Saguinus</taxon>
    </lineage>
</organism>
<dbReference type="PANTHER" id="PTHR11067:SF9">
    <property type="entry name" value="INOSINE TRIPHOSPHATE PYROPHOSPHATASE"/>
    <property type="match status" value="1"/>
</dbReference>
<sequence length="69" mass="7649">MVSRVSGLHVFVLQVQGPVLVEDTCLCFNALGGLPGPYIKWFLEKLKPEGINLLRFFHGSVGDENLHLV</sequence>
<comment type="similarity">
    <text evidence="1">Belongs to the HAM1 NTPase family.</text>
</comment>
<keyword evidence="2" id="KW-0378">Hydrolase</keyword>
<evidence type="ECO:0000313" key="4">
    <source>
        <dbReference type="Proteomes" id="UP001266305"/>
    </source>
</evidence>
<evidence type="ECO:0000313" key="3">
    <source>
        <dbReference type="EMBL" id="KAK2109692.1"/>
    </source>
</evidence>
<dbReference type="EMBL" id="JASSZA010000005">
    <property type="protein sequence ID" value="KAK2109692.1"/>
    <property type="molecule type" value="Genomic_DNA"/>
</dbReference>
<reference evidence="3 4" key="1">
    <citation type="submission" date="2023-05" db="EMBL/GenBank/DDBJ databases">
        <title>B98-5 Cell Line De Novo Hybrid Assembly: An Optical Mapping Approach.</title>
        <authorList>
            <person name="Kananen K."/>
            <person name="Auerbach J.A."/>
            <person name="Kautto E."/>
            <person name="Blachly J.S."/>
        </authorList>
    </citation>
    <scope>NUCLEOTIDE SEQUENCE [LARGE SCALE GENOMIC DNA]</scope>
    <source>
        <strain evidence="3">B95-8</strain>
        <tissue evidence="3">Cell line</tissue>
    </source>
</reference>
<dbReference type="SUPFAM" id="SSF52972">
    <property type="entry name" value="ITPase-like"/>
    <property type="match status" value="1"/>
</dbReference>
<evidence type="ECO:0000256" key="1">
    <source>
        <dbReference type="ARBA" id="ARBA00008023"/>
    </source>
</evidence>
<comment type="caution">
    <text evidence="3">The sequence shown here is derived from an EMBL/GenBank/DDBJ whole genome shotgun (WGS) entry which is preliminary data.</text>
</comment>
<dbReference type="PANTHER" id="PTHR11067">
    <property type="entry name" value="INOSINE TRIPHOSPHATE PYROPHOSPHATASE/HAM1 PROTEIN"/>
    <property type="match status" value="1"/>
</dbReference>
<dbReference type="Proteomes" id="UP001266305">
    <property type="component" value="Unassembled WGS sequence"/>
</dbReference>
<accession>A0ABQ9VKC5</accession>
<dbReference type="Pfam" id="PF01725">
    <property type="entry name" value="Ham1p_like"/>
    <property type="match status" value="1"/>
</dbReference>
<dbReference type="Gene3D" id="3.90.950.10">
    <property type="match status" value="1"/>
</dbReference>
<dbReference type="InterPro" id="IPR002637">
    <property type="entry name" value="RdgB/HAM1"/>
</dbReference>
<name>A0ABQ9VKC5_SAGOE</name>
<gene>
    <name evidence="3" type="ORF">P7K49_009438</name>
</gene>
<keyword evidence="4" id="KW-1185">Reference proteome</keyword>
<evidence type="ECO:0000256" key="2">
    <source>
        <dbReference type="ARBA" id="ARBA00022801"/>
    </source>
</evidence>
<proteinExistence type="inferred from homology"/>
<protein>
    <submittedName>
        <fullName evidence="3">Uncharacterized protein</fullName>
    </submittedName>
</protein>
<dbReference type="InterPro" id="IPR029001">
    <property type="entry name" value="ITPase-like_fam"/>
</dbReference>